<evidence type="ECO:0000256" key="1">
    <source>
        <dbReference type="ARBA" id="ARBA00022723"/>
    </source>
</evidence>
<feature type="region of interest" description="Disordered" evidence="5">
    <location>
        <begin position="1"/>
        <end position="100"/>
    </location>
</feature>
<keyword evidence="8" id="KW-1185">Reference proteome</keyword>
<dbReference type="PROSITE" id="PS50199">
    <property type="entry name" value="ZF_RANBP2_2"/>
    <property type="match status" value="1"/>
</dbReference>
<dbReference type="GO" id="GO:0008270">
    <property type="term" value="F:zinc ion binding"/>
    <property type="evidence" value="ECO:0007669"/>
    <property type="project" value="UniProtKB-KW"/>
</dbReference>
<accession>A0A5C5FL28</accession>
<evidence type="ECO:0000256" key="4">
    <source>
        <dbReference type="PROSITE-ProRule" id="PRU00322"/>
    </source>
</evidence>
<evidence type="ECO:0000313" key="8">
    <source>
        <dbReference type="Proteomes" id="UP000311382"/>
    </source>
</evidence>
<feature type="compositionally biased region" description="Low complexity" evidence="5">
    <location>
        <begin position="23"/>
        <end position="35"/>
    </location>
</feature>
<sequence length="643" mass="66944">MSSLPKPTPQRPTHGTSTQSQQDLLSPLSDVPSVLWAHPVDARTPSFNPPPPFASPQAHAFGSQSHASPNPETSSSAQASPATSLESADSEDDALRTPEDRLHAFAPRKSPAAASLLLHGDHGLSPTATAWRPTASDDYFSLFSSHGPDHGLGISLGERSGARVGIDELARGAAQLDLNLDKAPAAAPLQTRRDSFTFHPSPSFLVGSPSPRKPRPFASSATLRSPESPLVRRQALPLRLPASTGLTMEARPPPSLRGGPGTLERSRAVTMPPTPSPLPHESPALTSTSTRRSAPLPPPPSMRFDPSPTVVPTMPPPGAAQPTAPKLPSLSSSRAPLLPLFPPPAPLGTPHAPQQRAPPHSTYPLSPADVERVAALHSGRVPSLQQLAPPQHEVAAAAAGPVVNTGNVGPMVVQVGDWRCGVCAYVNWRRRKICMKCFPYANDVGEVLTIKSQRAAHLAKEPSPSVSALVSPASSPEMGGPASASSSALDGYFAAGHAHGAFPHPSSPQQVRRTVSDPVDSAAPVPALARVPSAPMRQPPPPHMRPPLVPTRSFPGPAPNARGFSTPGAAHTRAPSAPLPLALPHEHQHLRPLPLRAPDAPPVELASPSSSGVGSAGDLVARQAAAERMRAMVQARAGAAGRH</sequence>
<feature type="compositionally biased region" description="Polar residues" evidence="5">
    <location>
        <begin position="62"/>
        <end position="72"/>
    </location>
</feature>
<feature type="compositionally biased region" description="Pro residues" evidence="5">
    <location>
        <begin position="1"/>
        <end position="10"/>
    </location>
</feature>
<comment type="caution">
    <text evidence="7">The sequence shown here is derived from an EMBL/GenBank/DDBJ whole genome shotgun (WGS) entry which is preliminary data.</text>
</comment>
<dbReference type="OrthoDB" id="2537306at2759"/>
<feature type="compositionally biased region" description="Low complexity" evidence="5">
    <location>
        <begin position="324"/>
        <end position="338"/>
    </location>
</feature>
<feature type="compositionally biased region" description="Low complexity" evidence="5">
    <location>
        <begin position="606"/>
        <end position="616"/>
    </location>
</feature>
<reference evidence="7 8" key="1">
    <citation type="submission" date="2019-03" db="EMBL/GenBank/DDBJ databases">
        <title>Rhodosporidium diobovatum UCD-FST 08-225 genome sequencing, assembly, and annotation.</title>
        <authorList>
            <person name="Fakankun I.U."/>
            <person name="Fristensky B."/>
            <person name="Levin D.B."/>
        </authorList>
    </citation>
    <scope>NUCLEOTIDE SEQUENCE [LARGE SCALE GENOMIC DNA]</scope>
    <source>
        <strain evidence="7 8">UCD-FST 08-225</strain>
    </source>
</reference>
<feature type="compositionally biased region" description="Low complexity" evidence="5">
    <location>
        <begin position="73"/>
        <end position="84"/>
    </location>
</feature>
<dbReference type="InterPro" id="IPR001876">
    <property type="entry name" value="Znf_RanBP2"/>
</dbReference>
<feature type="compositionally biased region" description="Low complexity" evidence="5">
    <location>
        <begin position="462"/>
        <end position="476"/>
    </location>
</feature>
<feature type="region of interest" description="Disordered" evidence="5">
    <location>
        <begin position="594"/>
        <end position="616"/>
    </location>
</feature>
<name>A0A5C5FL28_9BASI</name>
<feature type="region of interest" description="Disordered" evidence="5">
    <location>
        <begin position="459"/>
        <end position="486"/>
    </location>
</feature>
<feature type="region of interest" description="Disordered" evidence="5">
    <location>
        <begin position="500"/>
        <end position="520"/>
    </location>
</feature>
<dbReference type="AlphaFoldDB" id="A0A5C5FL28"/>
<evidence type="ECO:0000256" key="2">
    <source>
        <dbReference type="ARBA" id="ARBA00022771"/>
    </source>
</evidence>
<protein>
    <recommendedName>
        <fullName evidence="6">RanBP2-type domain-containing protein</fullName>
    </recommendedName>
</protein>
<proteinExistence type="predicted"/>
<evidence type="ECO:0000256" key="5">
    <source>
        <dbReference type="SAM" id="MobiDB-lite"/>
    </source>
</evidence>
<dbReference type="EMBL" id="SOZI01000204">
    <property type="protein sequence ID" value="TNY17425.1"/>
    <property type="molecule type" value="Genomic_DNA"/>
</dbReference>
<feature type="region of interest" description="Disordered" evidence="5">
    <location>
        <begin position="193"/>
        <end position="362"/>
    </location>
</feature>
<evidence type="ECO:0000259" key="6">
    <source>
        <dbReference type="PROSITE" id="PS50199"/>
    </source>
</evidence>
<organism evidence="7 8">
    <name type="scientific">Rhodotorula diobovata</name>
    <dbReference type="NCBI Taxonomy" id="5288"/>
    <lineage>
        <taxon>Eukaryota</taxon>
        <taxon>Fungi</taxon>
        <taxon>Dikarya</taxon>
        <taxon>Basidiomycota</taxon>
        <taxon>Pucciniomycotina</taxon>
        <taxon>Microbotryomycetes</taxon>
        <taxon>Sporidiobolales</taxon>
        <taxon>Sporidiobolaceae</taxon>
        <taxon>Rhodotorula</taxon>
    </lineage>
</organism>
<feature type="region of interest" description="Disordered" evidence="5">
    <location>
        <begin position="552"/>
        <end position="575"/>
    </location>
</feature>
<dbReference type="PROSITE" id="PS01358">
    <property type="entry name" value="ZF_RANBP2_1"/>
    <property type="match status" value="1"/>
</dbReference>
<feature type="compositionally biased region" description="Polar residues" evidence="5">
    <location>
        <begin position="11"/>
        <end position="22"/>
    </location>
</feature>
<evidence type="ECO:0000256" key="3">
    <source>
        <dbReference type="ARBA" id="ARBA00022833"/>
    </source>
</evidence>
<dbReference type="Gene3D" id="4.10.1060.10">
    <property type="entry name" value="Zinc finger, RanBP2-type"/>
    <property type="match status" value="1"/>
</dbReference>
<feature type="domain" description="RanBP2-type" evidence="6">
    <location>
        <begin position="414"/>
        <end position="437"/>
    </location>
</feature>
<keyword evidence="2 4" id="KW-0863">Zinc-finger</keyword>
<dbReference type="Proteomes" id="UP000311382">
    <property type="component" value="Unassembled WGS sequence"/>
</dbReference>
<keyword evidence="1" id="KW-0479">Metal-binding</keyword>
<evidence type="ECO:0000313" key="7">
    <source>
        <dbReference type="EMBL" id="TNY17425.1"/>
    </source>
</evidence>
<keyword evidence="3" id="KW-0862">Zinc</keyword>
<dbReference type="STRING" id="5288.A0A5C5FL28"/>
<gene>
    <name evidence="7" type="ORF">DMC30DRAFT_449740</name>
</gene>
<feature type="compositionally biased region" description="Low complexity" evidence="5">
    <location>
        <begin position="302"/>
        <end position="312"/>
    </location>
</feature>